<sequence length="575" mass="63700">MGDDDVLEGHDDILGLGMEGLYGGIMGYDAAEGYGTGRGVRRRAAEQKEVTFTAVIDTAPGPNQHVFVSSNELRELQQELAMEPCETGGRRLWRASAWLAVPHAAAGAAGSALSSSPRLASLESAAGESVPMFSVTYSIRGGGGIRWAESSITEPAPLRAFYYHWPRFPAAQERASDAFALLFQEEVHLLQTGRASQQQFLSRFYRLAQAPFAEDRRSLDASLEELILRHWGEEARPPPQTVLAMAAALGYFRRRPHPQQKSAGSFVSLPGGSPPQPEAGAGTPGRGQDGGPPPSLVVCRWIARHCPPRSELPEEPGARTQRPQECDLVSRFCVQRDTQMGVLFAVEVLYLGEKTFEWLRLLGFLREYTLPEPISISLCTAGERDKIVQSFLHALGEVVGDIQQQQRQLRELEVRDAEERSRHEQELASSVERSFTGLASFCPSADCLHKLVLQVQERLPDKLDIVMPLVFGRLQTLHFGSQDKDALRKMIRDIPAMRVDACAAALLQSKHHPSDAFAAAEIVRCVQEITEHTARGDERQQLLSALRRWLARHYGHAPEKADRWPGEDQRNRPAS</sequence>
<feature type="coiled-coil region" evidence="1">
    <location>
        <begin position="395"/>
        <end position="422"/>
    </location>
</feature>
<feature type="region of interest" description="Disordered" evidence="2">
    <location>
        <begin position="258"/>
        <end position="292"/>
    </location>
</feature>
<name>A0ABN9VQ54_9DINO</name>
<proteinExistence type="predicted"/>
<protein>
    <submittedName>
        <fullName evidence="3">Uncharacterized protein</fullName>
    </submittedName>
</protein>
<organism evidence="3 4">
    <name type="scientific">Prorocentrum cordatum</name>
    <dbReference type="NCBI Taxonomy" id="2364126"/>
    <lineage>
        <taxon>Eukaryota</taxon>
        <taxon>Sar</taxon>
        <taxon>Alveolata</taxon>
        <taxon>Dinophyceae</taxon>
        <taxon>Prorocentrales</taxon>
        <taxon>Prorocentraceae</taxon>
        <taxon>Prorocentrum</taxon>
    </lineage>
</organism>
<evidence type="ECO:0000256" key="1">
    <source>
        <dbReference type="SAM" id="Coils"/>
    </source>
</evidence>
<evidence type="ECO:0000256" key="2">
    <source>
        <dbReference type="SAM" id="MobiDB-lite"/>
    </source>
</evidence>
<dbReference type="Proteomes" id="UP001189429">
    <property type="component" value="Unassembled WGS sequence"/>
</dbReference>
<dbReference type="EMBL" id="CAUYUJ010017527">
    <property type="protein sequence ID" value="CAK0875556.1"/>
    <property type="molecule type" value="Genomic_DNA"/>
</dbReference>
<keyword evidence="4" id="KW-1185">Reference proteome</keyword>
<evidence type="ECO:0000313" key="4">
    <source>
        <dbReference type="Proteomes" id="UP001189429"/>
    </source>
</evidence>
<accession>A0ABN9VQ54</accession>
<keyword evidence="1" id="KW-0175">Coiled coil</keyword>
<comment type="caution">
    <text evidence="3">The sequence shown here is derived from an EMBL/GenBank/DDBJ whole genome shotgun (WGS) entry which is preliminary data.</text>
</comment>
<evidence type="ECO:0000313" key="3">
    <source>
        <dbReference type="EMBL" id="CAK0875556.1"/>
    </source>
</evidence>
<reference evidence="3" key="1">
    <citation type="submission" date="2023-10" db="EMBL/GenBank/DDBJ databases">
        <authorList>
            <person name="Chen Y."/>
            <person name="Shah S."/>
            <person name="Dougan E. K."/>
            <person name="Thang M."/>
            <person name="Chan C."/>
        </authorList>
    </citation>
    <scope>NUCLEOTIDE SEQUENCE [LARGE SCALE GENOMIC DNA]</scope>
</reference>
<gene>
    <name evidence="3" type="ORF">PCOR1329_LOCUS60200</name>
</gene>